<evidence type="ECO:0000313" key="2">
    <source>
        <dbReference type="EMBL" id="KAJ5182007.1"/>
    </source>
</evidence>
<name>A0A9W9IQD4_9EURO</name>
<evidence type="ECO:0000313" key="3">
    <source>
        <dbReference type="Proteomes" id="UP001150942"/>
    </source>
</evidence>
<comment type="caution">
    <text evidence="2">The sequence shown here is derived from an EMBL/GenBank/DDBJ whole genome shotgun (WGS) entry which is preliminary data.</text>
</comment>
<dbReference type="Pfam" id="PF13391">
    <property type="entry name" value="HNH_2"/>
    <property type="match status" value="1"/>
</dbReference>
<dbReference type="EMBL" id="JAPQKQ010000009">
    <property type="protein sequence ID" value="KAJ5182007.1"/>
    <property type="molecule type" value="Genomic_DNA"/>
</dbReference>
<reference evidence="2" key="1">
    <citation type="submission" date="2022-11" db="EMBL/GenBank/DDBJ databases">
        <authorList>
            <person name="Petersen C."/>
        </authorList>
    </citation>
    <scope>NUCLEOTIDE SEQUENCE</scope>
    <source>
        <strain evidence="2">IBT 20477</strain>
    </source>
</reference>
<proteinExistence type="predicted"/>
<dbReference type="InterPro" id="IPR003615">
    <property type="entry name" value="HNH_nuc"/>
</dbReference>
<protein>
    <recommendedName>
        <fullName evidence="1">HNH nuclease domain-containing protein</fullName>
    </recommendedName>
</protein>
<evidence type="ECO:0000259" key="1">
    <source>
        <dbReference type="Pfam" id="PF13391"/>
    </source>
</evidence>
<accession>A0A9W9IQD4</accession>
<dbReference type="OrthoDB" id="2142759at2759"/>
<sequence length="236" mass="26823">MPLNNDRLETGDYNISSSSGAVVRSSDERFIRRIQSRDRGTPRQDSFRRAVRARDQKCVITGIENSEAEVDNWEGFEAAHIFPLEREALWKQCNFNQFITLPARHPMNSVQNGLLLTSSVHQKFDSYAISVNPDDGYKITDFRGDVFSVDGRILDPVCRDPSNLAHVADELLRWHFRQAVLGNMRGAGEPVFEHDFPPGSDMMGEIMEGPFAAEHMELELFSRLRTVPSESEDSVY</sequence>
<gene>
    <name evidence="2" type="ORF">N7449_012154</name>
</gene>
<feature type="domain" description="HNH nuclease" evidence="1">
    <location>
        <begin position="58"/>
        <end position="132"/>
    </location>
</feature>
<reference evidence="2" key="2">
    <citation type="journal article" date="2023" name="IMA Fungus">
        <title>Comparative genomic study of the Penicillium genus elucidates a diverse pangenome and 15 lateral gene transfer events.</title>
        <authorList>
            <person name="Petersen C."/>
            <person name="Sorensen T."/>
            <person name="Nielsen M.R."/>
            <person name="Sondergaard T.E."/>
            <person name="Sorensen J.L."/>
            <person name="Fitzpatrick D.A."/>
            <person name="Frisvad J.C."/>
            <person name="Nielsen K.L."/>
        </authorList>
    </citation>
    <scope>NUCLEOTIDE SEQUENCE</scope>
    <source>
        <strain evidence="2">IBT 20477</strain>
    </source>
</reference>
<keyword evidence="3" id="KW-1185">Reference proteome</keyword>
<dbReference type="AlphaFoldDB" id="A0A9W9IQD4"/>
<organism evidence="2 3">
    <name type="scientific">Penicillium cf. viridicatum</name>
    <dbReference type="NCBI Taxonomy" id="2972119"/>
    <lineage>
        <taxon>Eukaryota</taxon>
        <taxon>Fungi</taxon>
        <taxon>Dikarya</taxon>
        <taxon>Ascomycota</taxon>
        <taxon>Pezizomycotina</taxon>
        <taxon>Eurotiomycetes</taxon>
        <taxon>Eurotiomycetidae</taxon>
        <taxon>Eurotiales</taxon>
        <taxon>Aspergillaceae</taxon>
        <taxon>Penicillium</taxon>
    </lineage>
</organism>
<dbReference type="Proteomes" id="UP001150942">
    <property type="component" value="Unassembled WGS sequence"/>
</dbReference>